<feature type="compositionally biased region" description="Basic and acidic residues" evidence="1">
    <location>
        <begin position="36"/>
        <end position="45"/>
    </location>
</feature>
<sequence length="387" mass="39846">MSDAQGSARDPRTGDPIEESADVDSTDAVESATAADAHDVHHADASDASPSEPEQRSAAADTPDEVLPSTASREPEATPAAAADAEPEPAAAPAAAATPADATPAGTSSTPVDNDGDGEPDYAALAAELEEFERRHAAATGAPLTAPEPADVETAPRRDPWFEPAETKTFSTAEPVADPEPAVTASEPVVPAAAVAPAAPQPIFVQAPEPPKVRGNRGAAGLIGLVAALVFAVLYAAATIGWLAFLGQVDLSTIGTVAVQLATSASLWVPVIVFWLGFWLLGALVNRARWGTWVTLGFFVGVIAYGGHLLGQLFAAPFWMLSPDQGQALVVTALVSPVAIAAFVIAREITIWFGAWAARRGAKVSAQNAEAQEEYERTLEAGPQLSA</sequence>
<dbReference type="EMBL" id="BAABKO010000003">
    <property type="protein sequence ID" value="GAA4776614.1"/>
    <property type="molecule type" value="Genomic_DNA"/>
</dbReference>
<evidence type="ECO:0000256" key="1">
    <source>
        <dbReference type="SAM" id="MobiDB-lite"/>
    </source>
</evidence>
<feature type="transmembrane region" description="Helical" evidence="2">
    <location>
        <begin position="296"/>
        <end position="320"/>
    </location>
</feature>
<evidence type="ECO:0008006" key="5">
    <source>
        <dbReference type="Google" id="ProtNLM"/>
    </source>
</evidence>
<organism evidence="3 4">
    <name type="scientific">Microbacterium gilvum</name>
    <dbReference type="NCBI Taxonomy" id="1336204"/>
    <lineage>
        <taxon>Bacteria</taxon>
        <taxon>Bacillati</taxon>
        <taxon>Actinomycetota</taxon>
        <taxon>Actinomycetes</taxon>
        <taxon>Micrococcales</taxon>
        <taxon>Microbacteriaceae</taxon>
        <taxon>Microbacterium</taxon>
    </lineage>
</organism>
<keyword evidence="2" id="KW-1133">Transmembrane helix</keyword>
<name>A0ABP9A9E3_9MICO</name>
<keyword evidence="4" id="KW-1185">Reference proteome</keyword>
<feature type="transmembrane region" description="Helical" evidence="2">
    <location>
        <begin position="326"/>
        <end position="346"/>
    </location>
</feature>
<dbReference type="RefSeq" id="WP_345439011.1">
    <property type="nucleotide sequence ID" value="NZ_BAABKO010000003.1"/>
</dbReference>
<dbReference type="Proteomes" id="UP001501645">
    <property type="component" value="Unassembled WGS sequence"/>
</dbReference>
<comment type="caution">
    <text evidence="3">The sequence shown here is derived from an EMBL/GenBank/DDBJ whole genome shotgun (WGS) entry which is preliminary data.</text>
</comment>
<feature type="compositionally biased region" description="Acidic residues" evidence="1">
    <location>
        <begin position="16"/>
        <end position="27"/>
    </location>
</feature>
<feature type="region of interest" description="Disordered" evidence="1">
    <location>
        <begin position="1"/>
        <end position="128"/>
    </location>
</feature>
<reference evidence="4" key="1">
    <citation type="journal article" date="2019" name="Int. J. Syst. Evol. Microbiol.">
        <title>The Global Catalogue of Microorganisms (GCM) 10K type strain sequencing project: providing services to taxonomists for standard genome sequencing and annotation.</title>
        <authorList>
            <consortium name="The Broad Institute Genomics Platform"/>
            <consortium name="The Broad Institute Genome Sequencing Center for Infectious Disease"/>
            <person name="Wu L."/>
            <person name="Ma J."/>
        </authorList>
    </citation>
    <scope>NUCLEOTIDE SEQUENCE [LARGE SCALE GENOMIC DNA]</scope>
    <source>
        <strain evidence="4">JCM 18537</strain>
    </source>
</reference>
<feature type="region of interest" description="Disordered" evidence="1">
    <location>
        <begin position="140"/>
        <end position="163"/>
    </location>
</feature>
<protein>
    <recommendedName>
        <fullName evidence="5">ABC transporter</fullName>
    </recommendedName>
</protein>
<feature type="compositionally biased region" description="Low complexity" evidence="1">
    <location>
        <begin position="77"/>
        <end position="105"/>
    </location>
</feature>
<proteinExistence type="predicted"/>
<evidence type="ECO:0000256" key="2">
    <source>
        <dbReference type="SAM" id="Phobius"/>
    </source>
</evidence>
<feature type="transmembrane region" description="Helical" evidence="2">
    <location>
        <begin position="265"/>
        <end position="284"/>
    </location>
</feature>
<keyword evidence="2" id="KW-0812">Transmembrane</keyword>
<keyword evidence="2" id="KW-0472">Membrane</keyword>
<evidence type="ECO:0000313" key="4">
    <source>
        <dbReference type="Proteomes" id="UP001501645"/>
    </source>
</evidence>
<feature type="transmembrane region" description="Helical" evidence="2">
    <location>
        <begin position="222"/>
        <end position="245"/>
    </location>
</feature>
<accession>A0ABP9A9E3</accession>
<evidence type="ECO:0000313" key="3">
    <source>
        <dbReference type="EMBL" id="GAA4776614.1"/>
    </source>
</evidence>
<gene>
    <name evidence="3" type="ORF">GCM10023351_21650</name>
</gene>